<comment type="caution">
    <text evidence="3">The sequence shown here is derived from an EMBL/GenBank/DDBJ whole genome shotgun (WGS) entry which is preliminary data.</text>
</comment>
<feature type="compositionally biased region" description="Acidic residues" evidence="1">
    <location>
        <begin position="101"/>
        <end position="119"/>
    </location>
</feature>
<gene>
    <name evidence="3" type="ORF">Sjap_018291</name>
</gene>
<dbReference type="EMBL" id="JBBNAE010000007">
    <property type="protein sequence ID" value="KAK9110231.1"/>
    <property type="molecule type" value="Genomic_DNA"/>
</dbReference>
<feature type="compositionally biased region" description="Basic and acidic residues" evidence="1">
    <location>
        <begin position="241"/>
        <end position="257"/>
    </location>
</feature>
<proteinExistence type="predicted"/>
<feature type="compositionally biased region" description="Basic and acidic residues" evidence="1">
    <location>
        <begin position="761"/>
        <end position="787"/>
    </location>
</feature>
<evidence type="ECO:0000259" key="2">
    <source>
        <dbReference type="Pfam" id="PF08729"/>
    </source>
</evidence>
<dbReference type="PANTHER" id="PTHR21669:SF28">
    <property type="entry name" value="YEMANUCLEIN"/>
    <property type="match status" value="1"/>
</dbReference>
<evidence type="ECO:0000313" key="3">
    <source>
        <dbReference type="EMBL" id="KAK9110231.1"/>
    </source>
</evidence>
<evidence type="ECO:0000256" key="1">
    <source>
        <dbReference type="SAM" id="MobiDB-lite"/>
    </source>
</evidence>
<name>A0AAP0NMZ9_9MAGN</name>
<feature type="region of interest" description="Disordered" evidence="1">
    <location>
        <begin position="644"/>
        <end position="804"/>
    </location>
</feature>
<dbReference type="AlphaFoldDB" id="A0AAP0NMZ9"/>
<dbReference type="PANTHER" id="PTHR21669">
    <property type="entry name" value="CAPZ-INTERACTING PROTEIN AND RELATED PROTEINS"/>
    <property type="match status" value="1"/>
</dbReference>
<sequence>MEGDAGAAVVSSRQRFTIELKPGETTIVSWKKLVKEAKRANPSPPPPVQELPTGANPALDSRIGLAKSVTSEHELNDPAPTHRFSAVIEKIERLYVGNQSSDEEELGNAPDDDQYDTEDSFIDDADLDEYFEVDKSKIKHEGFFVNRGKLERMSVPDLLPSVDVSSCNSDWIALLPGIVFLVNEPVTDSQPKKRRRKDIYTRGEEGENLQNKNAKMSHKRMKAAARSATLENGSFSQSKDLAAKDGHSNDERLDTPAAHSIEKPVDLNMKVDNSSSSKTHTDASMLYSEAKDGERQISRALSREGDVVASKVADECTDGAQLGFHDKIASSQMDLQSKRLLDCTKEADVSIKARERETNGRRELPDLNLPTKKYSTHTTNETYKIFKFKFTANNIDSIFVVFVILDKDIATAHVKKGSTAKPKGAMLQKAIRELEKVVAESRPPSGEVLEADTASQAVKRRLPREVKLKLAKVARLAQSCQGRISEDLIDYLMGILGHLVQLKTLKRNLKEMVELGLSAKQEKDDKLQQIKKEVVEMIKMRAPSLRPKVIEQQDEAFNDIRQASGSDEKVGLKGRFGMDNMMEDKICDLYDQYVEGMDEDRGPLIRKLYEELAELWPNGTMDNHGIKTAICRAKARKRALHSRLKNQEKIKQQKLSSTPRSEETIHGEVQQERVVTDSGSQVLTLPSRTASYPTPITQHQAITSERLPSSSMNDSSMHRPKQKIKSSPSRFLDDARKAMDRTFLKDKVKWRRGSDAGSAHYHSEKLSLQHGKERPKSYKRSSDDARRPSPQLPSLQGLKSTPNL</sequence>
<feature type="compositionally biased region" description="Polar residues" evidence="1">
    <location>
        <begin position="229"/>
        <end position="239"/>
    </location>
</feature>
<feature type="region of interest" description="Disordered" evidence="1">
    <location>
        <begin position="37"/>
        <end position="59"/>
    </location>
</feature>
<dbReference type="InterPro" id="IPR014840">
    <property type="entry name" value="HRD"/>
</dbReference>
<keyword evidence="4" id="KW-1185">Reference proteome</keyword>
<feature type="domain" description="Hpc2-related" evidence="2">
    <location>
        <begin position="108"/>
        <end position="151"/>
    </location>
</feature>
<organism evidence="3 4">
    <name type="scientific">Stephania japonica</name>
    <dbReference type="NCBI Taxonomy" id="461633"/>
    <lineage>
        <taxon>Eukaryota</taxon>
        <taxon>Viridiplantae</taxon>
        <taxon>Streptophyta</taxon>
        <taxon>Embryophyta</taxon>
        <taxon>Tracheophyta</taxon>
        <taxon>Spermatophyta</taxon>
        <taxon>Magnoliopsida</taxon>
        <taxon>Ranunculales</taxon>
        <taxon>Menispermaceae</taxon>
        <taxon>Menispermoideae</taxon>
        <taxon>Cissampelideae</taxon>
        <taxon>Stephania</taxon>
    </lineage>
</organism>
<feature type="region of interest" description="Disordered" evidence="1">
    <location>
        <begin position="99"/>
        <end position="119"/>
    </location>
</feature>
<dbReference type="Proteomes" id="UP001417504">
    <property type="component" value="Unassembled WGS sequence"/>
</dbReference>
<dbReference type="Pfam" id="PF08729">
    <property type="entry name" value="HUN"/>
    <property type="match status" value="1"/>
</dbReference>
<feature type="compositionally biased region" description="Basic and acidic residues" evidence="1">
    <location>
        <begin position="731"/>
        <end position="747"/>
    </location>
</feature>
<protein>
    <recommendedName>
        <fullName evidence="2">Hpc2-related domain-containing protein</fullName>
    </recommendedName>
</protein>
<feature type="region of interest" description="Disordered" evidence="1">
    <location>
        <begin position="190"/>
        <end position="257"/>
    </location>
</feature>
<feature type="compositionally biased region" description="Polar residues" evidence="1">
    <location>
        <begin position="792"/>
        <end position="804"/>
    </location>
</feature>
<evidence type="ECO:0000313" key="4">
    <source>
        <dbReference type="Proteomes" id="UP001417504"/>
    </source>
</evidence>
<reference evidence="3 4" key="1">
    <citation type="submission" date="2024-01" db="EMBL/GenBank/DDBJ databases">
        <title>Genome assemblies of Stephania.</title>
        <authorList>
            <person name="Yang L."/>
        </authorList>
    </citation>
    <scope>NUCLEOTIDE SEQUENCE [LARGE SCALE GENOMIC DNA]</scope>
    <source>
        <strain evidence="3">QJT</strain>
        <tissue evidence="3">Leaf</tissue>
    </source>
</reference>
<dbReference type="GO" id="GO:0005634">
    <property type="term" value="C:nucleus"/>
    <property type="evidence" value="ECO:0007669"/>
    <property type="project" value="TreeGrafter"/>
</dbReference>
<feature type="compositionally biased region" description="Polar residues" evidence="1">
    <location>
        <begin position="677"/>
        <end position="715"/>
    </location>
</feature>
<dbReference type="GO" id="GO:0006325">
    <property type="term" value="P:chromatin organization"/>
    <property type="evidence" value="ECO:0007669"/>
    <property type="project" value="TreeGrafter"/>
</dbReference>
<accession>A0AAP0NMZ9</accession>
<feature type="compositionally biased region" description="Basic and acidic residues" evidence="1">
    <location>
        <begin position="660"/>
        <end position="675"/>
    </location>
</feature>